<dbReference type="Proteomes" id="UP000826234">
    <property type="component" value="Unassembled WGS sequence"/>
</dbReference>
<dbReference type="Gene3D" id="3.30.390.130">
    <property type="match status" value="1"/>
</dbReference>
<feature type="compositionally biased region" description="Basic and acidic residues" evidence="6">
    <location>
        <begin position="205"/>
        <end position="214"/>
    </location>
</feature>
<feature type="compositionally biased region" description="Polar residues" evidence="6">
    <location>
        <begin position="554"/>
        <end position="570"/>
    </location>
</feature>
<keyword evidence="4" id="KW-0808">Transferase</keyword>
<evidence type="ECO:0000256" key="1">
    <source>
        <dbReference type="ARBA" id="ARBA00000900"/>
    </source>
</evidence>
<feature type="region of interest" description="Disordered" evidence="6">
    <location>
        <begin position="546"/>
        <end position="570"/>
    </location>
</feature>
<feature type="compositionally biased region" description="Basic and acidic residues" evidence="6">
    <location>
        <begin position="804"/>
        <end position="843"/>
    </location>
</feature>
<comment type="pathway">
    <text evidence="2">Protein modification; protein ubiquitination.</text>
</comment>
<evidence type="ECO:0000256" key="2">
    <source>
        <dbReference type="ARBA" id="ARBA00004906"/>
    </source>
</evidence>
<name>A0ABQ7TB78_PHRPL</name>
<protein>
    <recommendedName>
        <fullName evidence="3">RING-type E3 ubiquitin transferase</fullName>
        <ecNumber evidence="3">2.3.2.27</ecNumber>
    </recommendedName>
</protein>
<dbReference type="EC" id="2.3.2.27" evidence="3"/>
<dbReference type="Pfam" id="PF23222">
    <property type="entry name" value="RRM_PARP14_1"/>
    <property type="match status" value="1"/>
</dbReference>
<evidence type="ECO:0000259" key="7">
    <source>
        <dbReference type="Pfam" id="PF18102"/>
    </source>
</evidence>
<evidence type="ECO:0000256" key="3">
    <source>
        <dbReference type="ARBA" id="ARBA00012483"/>
    </source>
</evidence>
<comment type="caution">
    <text evidence="9">The sequence shown here is derived from an EMBL/GenBank/DDBJ whole genome shotgun (WGS) entry which is preliminary data.</text>
</comment>
<feature type="region of interest" description="Disordered" evidence="6">
    <location>
        <begin position="187"/>
        <end position="214"/>
    </location>
</feature>
<organism evidence="9 10">
    <name type="scientific">Phrynosoma platyrhinos</name>
    <name type="common">Desert horned lizard</name>
    <dbReference type="NCBI Taxonomy" id="52577"/>
    <lineage>
        <taxon>Eukaryota</taxon>
        <taxon>Metazoa</taxon>
        <taxon>Chordata</taxon>
        <taxon>Craniata</taxon>
        <taxon>Vertebrata</taxon>
        <taxon>Euteleostomi</taxon>
        <taxon>Lepidosauria</taxon>
        <taxon>Squamata</taxon>
        <taxon>Bifurcata</taxon>
        <taxon>Unidentata</taxon>
        <taxon>Episquamata</taxon>
        <taxon>Toxicofera</taxon>
        <taxon>Iguania</taxon>
        <taxon>Phrynosomatidae</taxon>
        <taxon>Phrynosomatinae</taxon>
        <taxon>Phrynosoma</taxon>
    </lineage>
</organism>
<feature type="domain" description="PAR14-like first RRM" evidence="8">
    <location>
        <begin position="7"/>
        <end position="84"/>
    </location>
</feature>
<evidence type="ECO:0000259" key="8">
    <source>
        <dbReference type="Pfam" id="PF23222"/>
    </source>
</evidence>
<dbReference type="InterPro" id="IPR039399">
    <property type="entry name" value="Deltex_C_sf"/>
</dbReference>
<feature type="domain" description="Deltex C-terminal" evidence="7">
    <location>
        <begin position="938"/>
        <end position="1051"/>
    </location>
</feature>
<dbReference type="Gene3D" id="3.30.70.330">
    <property type="match status" value="1"/>
</dbReference>
<reference evidence="9 10" key="1">
    <citation type="journal article" date="2022" name="Gigascience">
        <title>A chromosome-level genome assembly and annotation of the desert horned lizard, Phrynosoma platyrhinos, provides insight into chromosomal rearrangements among reptiles.</title>
        <authorList>
            <person name="Koochekian N."/>
            <person name="Ascanio A."/>
            <person name="Farleigh K."/>
            <person name="Card D.C."/>
            <person name="Schield D.R."/>
            <person name="Castoe T.A."/>
            <person name="Jezkova T."/>
        </authorList>
    </citation>
    <scope>NUCLEOTIDE SEQUENCE [LARGE SCALE GENOMIC DNA]</scope>
    <source>
        <strain evidence="9">NK-2021</strain>
    </source>
</reference>
<dbReference type="InterPro" id="IPR039398">
    <property type="entry name" value="Deltex_fam"/>
</dbReference>
<keyword evidence="5" id="KW-0479">Metal-binding</keyword>
<evidence type="ECO:0000256" key="5">
    <source>
        <dbReference type="ARBA" id="ARBA00022723"/>
    </source>
</evidence>
<sequence length="1052" mass="116975">MSTCSTVCVRGYPATLPLERVADKLMIHFLRTRNGGGEIVNIEFAPESPDCAVITFEDVTVAQRVLKAKEHILSVNGKKYPLEVTAYPAELNPNECVVILGKCILEVSEKALTLFPQIFVCVHMKIDYGCFPSGKDILCHLQKQYSDVHFIFDSQEMTCSVKGSFTVLQAFSSQLLRCLKKKQSRSLSEASRERSSGITSGDGASHNKETQKENKIDGNLLPVQTFGESHVEPMENFSLVIDSDVYFYMQAFCCEEVNHVLGQHKVNVVDVSSDGVTTLYFQAASSEAGGVSALMSAHLAISQLSQQLEGTLRKEKISKKELGVEGGIGLLKELQKLCPMLLCHEDHEYFYFVGSSINVSEAKLHVQNFIDARRSVQDHQKPSAAQTSHVPLIHTQSVVPAQLESPAESVPSKLSSPTFNDKTEHKLAAKFTSRPSLSNQDALLVEKLPRDFPQTVDCQVPDNGLQFLAAADTKSESQVGQPMKFQKPPKRMKEDLLLPMSGNTVSGTEGFTRFGLERPSSSHIASNTFKSLNLFDTTGCVDPKMSEPRPFLRRSSSLQKPLNSSNFTSEPQGVATVSLDHVKQEVQEHSHHTLQKEISKEGMSQVEKGSERVFQNTEQRCFSSTSVQRNDRDLLDMMKAENLATHPDYIWDSFSYSELALEGPEDKSLTDLCNYLKYCHDQVIINQDKYRLGLAYPREVSLQIQEAFRFFSDQRMASLTKRLHSYDAQQGKSQDEIQESPQQPKESYRASLSESLPCSSSLAREKSSSQAEKLLDAKGAHPQLVHDFPSNWKVWQIKCFDKTPDASKQDCPRKTVSEVKPGLPDKFHFAKSCSREGSSHTAERGSQSLPVLPREASDSTPSQRSGKHTPPAGEGVASDVEPRAATPGRESRVEECELCQSSHTATYQSPCNHTPSRARFSTGKISPPDDCATSAIPGTFTAATLSQSLPGYYRDPTLKLIYDIPDGVQQARHPRPGHPYQGGRFEAFLPDNPEGQRLMLRLHKAFERGLTFQIQTCGSEEKFFLGSLQRNGYPDAQYLHCIHLKLKELGIE</sequence>
<evidence type="ECO:0000313" key="10">
    <source>
        <dbReference type="Proteomes" id="UP000826234"/>
    </source>
</evidence>
<evidence type="ECO:0000313" key="9">
    <source>
        <dbReference type="EMBL" id="KAH0626986.1"/>
    </source>
</evidence>
<dbReference type="InterPro" id="IPR039396">
    <property type="entry name" value="Deltex_C"/>
</dbReference>
<feature type="region of interest" description="Disordered" evidence="6">
    <location>
        <begin position="804"/>
        <end position="892"/>
    </location>
</feature>
<dbReference type="InterPro" id="IPR057051">
    <property type="entry name" value="PARP14_RPM_1"/>
</dbReference>
<dbReference type="EMBL" id="JAIPUX010000521">
    <property type="protein sequence ID" value="KAH0626986.1"/>
    <property type="molecule type" value="Genomic_DNA"/>
</dbReference>
<keyword evidence="10" id="KW-1185">Reference proteome</keyword>
<dbReference type="Pfam" id="PF18102">
    <property type="entry name" value="DTC"/>
    <property type="match status" value="1"/>
</dbReference>
<dbReference type="PANTHER" id="PTHR12622">
    <property type="entry name" value="DELTEX-RELATED"/>
    <property type="match status" value="1"/>
</dbReference>
<feature type="region of interest" description="Disordered" evidence="6">
    <location>
        <begin position="727"/>
        <end position="750"/>
    </location>
</feature>
<accession>A0ABQ7TB78</accession>
<dbReference type="InterPro" id="IPR012677">
    <property type="entry name" value="Nucleotide-bd_a/b_plait_sf"/>
</dbReference>
<evidence type="ECO:0000256" key="4">
    <source>
        <dbReference type="ARBA" id="ARBA00022679"/>
    </source>
</evidence>
<evidence type="ECO:0000256" key="6">
    <source>
        <dbReference type="SAM" id="MobiDB-lite"/>
    </source>
</evidence>
<proteinExistence type="predicted"/>
<gene>
    <name evidence="9" type="ORF">JD844_002334</name>
</gene>
<comment type="catalytic activity">
    <reaction evidence="1">
        <text>S-ubiquitinyl-[E2 ubiquitin-conjugating enzyme]-L-cysteine + [acceptor protein]-L-lysine = [E2 ubiquitin-conjugating enzyme]-L-cysteine + N(6)-ubiquitinyl-[acceptor protein]-L-lysine.</text>
        <dbReference type="EC" id="2.3.2.27"/>
    </reaction>
</comment>